<evidence type="ECO:0000313" key="1">
    <source>
        <dbReference type="EMBL" id="KAK0060693.1"/>
    </source>
</evidence>
<dbReference type="Proteomes" id="UP001233172">
    <property type="component" value="Unassembled WGS sequence"/>
</dbReference>
<evidence type="ECO:0000313" key="2">
    <source>
        <dbReference type="Proteomes" id="UP001233172"/>
    </source>
</evidence>
<accession>A0AAD8FEB9</accession>
<keyword evidence="2" id="KW-1185">Reference proteome</keyword>
<gene>
    <name evidence="1" type="ORF">Bpfe_009881</name>
</gene>
<name>A0AAD8FEB9_BIOPF</name>
<dbReference type="EMBL" id="JASAOG010000034">
    <property type="protein sequence ID" value="KAK0060693.1"/>
    <property type="molecule type" value="Genomic_DNA"/>
</dbReference>
<reference evidence="1" key="2">
    <citation type="submission" date="2023-04" db="EMBL/GenBank/DDBJ databases">
        <authorList>
            <person name="Bu L."/>
            <person name="Lu L."/>
            <person name="Laidemitt M.R."/>
            <person name="Zhang S.M."/>
            <person name="Mutuku M."/>
            <person name="Mkoji G."/>
            <person name="Steinauer M."/>
            <person name="Loker E.S."/>
        </authorList>
    </citation>
    <scope>NUCLEOTIDE SEQUENCE</scope>
    <source>
        <strain evidence="1">KasaAsao</strain>
        <tissue evidence="1">Whole Snail</tissue>
    </source>
</reference>
<feature type="non-terminal residue" evidence="1">
    <location>
        <position position="76"/>
    </location>
</feature>
<organism evidence="1 2">
    <name type="scientific">Biomphalaria pfeifferi</name>
    <name type="common">Bloodfluke planorb</name>
    <name type="synonym">Freshwater snail</name>
    <dbReference type="NCBI Taxonomy" id="112525"/>
    <lineage>
        <taxon>Eukaryota</taxon>
        <taxon>Metazoa</taxon>
        <taxon>Spiralia</taxon>
        <taxon>Lophotrochozoa</taxon>
        <taxon>Mollusca</taxon>
        <taxon>Gastropoda</taxon>
        <taxon>Heterobranchia</taxon>
        <taxon>Euthyneura</taxon>
        <taxon>Panpulmonata</taxon>
        <taxon>Hygrophila</taxon>
        <taxon>Lymnaeoidea</taxon>
        <taxon>Planorbidae</taxon>
        <taxon>Biomphalaria</taxon>
    </lineage>
</organism>
<comment type="caution">
    <text evidence="1">The sequence shown here is derived from an EMBL/GenBank/DDBJ whole genome shotgun (WGS) entry which is preliminary data.</text>
</comment>
<evidence type="ECO:0008006" key="3">
    <source>
        <dbReference type="Google" id="ProtNLM"/>
    </source>
</evidence>
<feature type="non-terminal residue" evidence="1">
    <location>
        <position position="1"/>
    </location>
</feature>
<proteinExistence type="predicted"/>
<sequence length="76" mass="8240">ATVRSSNGAFTVLPLHAISGNRKYVIVTSCIQFECFIGITTGAASAHVSIILKSNYTMAIENQYPKSGQRFDSDLE</sequence>
<dbReference type="AlphaFoldDB" id="A0AAD8FEB9"/>
<protein>
    <recommendedName>
        <fullName evidence="3">IgGFc-binding protein N-terminal domain-containing protein</fullName>
    </recommendedName>
</protein>
<reference evidence="1" key="1">
    <citation type="journal article" date="2023" name="PLoS Negl. Trop. Dis.">
        <title>A genome sequence for Biomphalaria pfeifferi, the major vector snail for the human-infecting parasite Schistosoma mansoni.</title>
        <authorList>
            <person name="Bu L."/>
            <person name="Lu L."/>
            <person name="Laidemitt M.R."/>
            <person name="Zhang S.M."/>
            <person name="Mutuku M."/>
            <person name="Mkoji G."/>
            <person name="Steinauer M."/>
            <person name="Loker E.S."/>
        </authorList>
    </citation>
    <scope>NUCLEOTIDE SEQUENCE</scope>
    <source>
        <strain evidence="1">KasaAsao</strain>
    </source>
</reference>